<accession>A0A1I6L0S2</accession>
<evidence type="ECO:0000256" key="1">
    <source>
        <dbReference type="SAM" id="MobiDB-lite"/>
    </source>
</evidence>
<evidence type="ECO:0000313" key="2">
    <source>
        <dbReference type="EMBL" id="SFR97073.1"/>
    </source>
</evidence>
<dbReference type="EMBL" id="FOZK01000002">
    <property type="protein sequence ID" value="SFR97073.1"/>
    <property type="molecule type" value="Genomic_DNA"/>
</dbReference>
<dbReference type="Proteomes" id="UP000199062">
    <property type="component" value="Unassembled WGS sequence"/>
</dbReference>
<dbReference type="STRING" id="767519.SAMN05216559_1770"/>
<dbReference type="SUPFAM" id="SSF53850">
    <property type="entry name" value="Periplasmic binding protein-like II"/>
    <property type="match status" value="1"/>
</dbReference>
<dbReference type="RefSeq" id="WP_177227363.1">
    <property type="nucleotide sequence ID" value="NZ_FOZK01000002.1"/>
</dbReference>
<feature type="region of interest" description="Disordered" evidence="1">
    <location>
        <begin position="35"/>
        <end position="54"/>
    </location>
</feature>
<evidence type="ECO:0000313" key="3">
    <source>
        <dbReference type="Proteomes" id="UP000199062"/>
    </source>
</evidence>
<dbReference type="InterPro" id="IPR006059">
    <property type="entry name" value="SBP"/>
</dbReference>
<reference evidence="2 3" key="1">
    <citation type="submission" date="2016-10" db="EMBL/GenBank/DDBJ databases">
        <authorList>
            <person name="de Groot N.N."/>
        </authorList>
    </citation>
    <scope>NUCLEOTIDE SEQUENCE [LARGE SCALE GENOMIC DNA]</scope>
    <source>
        <strain evidence="2 3">CGMCC 1.10457</strain>
    </source>
</reference>
<dbReference type="PANTHER" id="PTHR43649:SF12">
    <property type="entry name" value="DIACETYLCHITOBIOSE BINDING PROTEIN DASA"/>
    <property type="match status" value="1"/>
</dbReference>
<dbReference type="Gene3D" id="3.40.190.10">
    <property type="entry name" value="Periplasmic binding protein-like II"/>
    <property type="match status" value="1"/>
</dbReference>
<dbReference type="OrthoDB" id="30637at2157"/>
<dbReference type="Pfam" id="PF01547">
    <property type="entry name" value="SBP_bac_1"/>
    <property type="match status" value="1"/>
</dbReference>
<proteinExistence type="predicted"/>
<feature type="compositionally biased region" description="Gly residues" evidence="1">
    <location>
        <begin position="35"/>
        <end position="46"/>
    </location>
</feature>
<name>A0A1I6L0S2_9EURY</name>
<dbReference type="PANTHER" id="PTHR43649">
    <property type="entry name" value="ARABINOSE-BINDING PROTEIN-RELATED"/>
    <property type="match status" value="1"/>
</dbReference>
<protein>
    <submittedName>
        <fullName evidence="2">Carbohydrate ABC transporter substrate-binding protein, CUT1 family</fullName>
    </submittedName>
</protein>
<dbReference type="AlphaFoldDB" id="A0A1I6L0S2"/>
<sequence length="460" mass="49542">MPLEGTTSKRSRRNVIKGLGVAGIAGLAGCSGDGGGDGSGGSGGETNGDATKTTAASDVEITFWESFGGTEASELKTLISEFEDENPNITVNTQSVPFGEVTTKLTTAAASGNAPHVASYWMSFSSYFNSEGILDPIDDYLQDGLDPYYDIVEPAATAGGNTVALPIDIHGMMLATNNTVLEEAGAPAAPSTPDELAEAANAVKENTDKRPFFLQTYDNLYEGFRVYFSLVKQQGGNMFENGDPSTGNPVFHETDAGLAAAKFYDSVTGEQGWDDTDDLSDTDVRINEFKNDQAAMGFMGNWMANRLQNDNNEFIDGLDFTYHPPWAFAGGTKETFCESNGFFFPSNPSHTNAEKKARVKFVEYITQNNPVWATKAGHLPPTPKVAESDEVTSHPIYDEYGIVETLADMAANDQLRYQPRADINLYAPEIGGSLSSIYAQNVEPQEGITKSATAIRDRMN</sequence>
<dbReference type="InterPro" id="IPR050490">
    <property type="entry name" value="Bact_solute-bd_prot1"/>
</dbReference>
<organism evidence="2 3">
    <name type="scientific">Halomicrobium zhouii</name>
    <dbReference type="NCBI Taxonomy" id="767519"/>
    <lineage>
        <taxon>Archaea</taxon>
        <taxon>Methanobacteriati</taxon>
        <taxon>Methanobacteriota</taxon>
        <taxon>Stenosarchaea group</taxon>
        <taxon>Halobacteria</taxon>
        <taxon>Halobacteriales</taxon>
        <taxon>Haloarculaceae</taxon>
        <taxon>Halomicrobium</taxon>
    </lineage>
</organism>
<gene>
    <name evidence="2" type="ORF">SAMN05216559_1770</name>
</gene>
<keyword evidence="3" id="KW-1185">Reference proteome</keyword>